<organism evidence="2 3">
    <name type="scientific">Plakobranchus ocellatus</name>
    <dbReference type="NCBI Taxonomy" id="259542"/>
    <lineage>
        <taxon>Eukaryota</taxon>
        <taxon>Metazoa</taxon>
        <taxon>Spiralia</taxon>
        <taxon>Lophotrochozoa</taxon>
        <taxon>Mollusca</taxon>
        <taxon>Gastropoda</taxon>
        <taxon>Heterobranchia</taxon>
        <taxon>Euthyneura</taxon>
        <taxon>Panpulmonata</taxon>
        <taxon>Sacoglossa</taxon>
        <taxon>Placobranchoidea</taxon>
        <taxon>Plakobranchidae</taxon>
        <taxon>Plakobranchus</taxon>
    </lineage>
</organism>
<dbReference type="Proteomes" id="UP000735302">
    <property type="component" value="Unassembled WGS sequence"/>
</dbReference>
<protein>
    <submittedName>
        <fullName evidence="2">Uncharacterized protein</fullName>
    </submittedName>
</protein>
<evidence type="ECO:0000256" key="1">
    <source>
        <dbReference type="SAM" id="MobiDB-lite"/>
    </source>
</evidence>
<comment type="caution">
    <text evidence="2">The sequence shown here is derived from an EMBL/GenBank/DDBJ whole genome shotgun (WGS) entry which is preliminary data.</text>
</comment>
<dbReference type="EMBL" id="BLXT01007004">
    <property type="protein sequence ID" value="GFO35816.1"/>
    <property type="molecule type" value="Genomic_DNA"/>
</dbReference>
<feature type="region of interest" description="Disordered" evidence="1">
    <location>
        <begin position="1"/>
        <end position="29"/>
    </location>
</feature>
<accession>A0AAV4CV77</accession>
<gene>
    <name evidence="2" type="ORF">PoB_006232100</name>
</gene>
<keyword evidence="3" id="KW-1185">Reference proteome</keyword>
<proteinExistence type="predicted"/>
<evidence type="ECO:0000313" key="3">
    <source>
        <dbReference type="Proteomes" id="UP000735302"/>
    </source>
</evidence>
<reference evidence="2 3" key="1">
    <citation type="journal article" date="2021" name="Elife">
        <title>Chloroplast acquisition without the gene transfer in kleptoplastic sea slugs, Plakobranchus ocellatus.</title>
        <authorList>
            <person name="Maeda T."/>
            <person name="Takahashi S."/>
            <person name="Yoshida T."/>
            <person name="Shimamura S."/>
            <person name="Takaki Y."/>
            <person name="Nagai Y."/>
            <person name="Toyoda A."/>
            <person name="Suzuki Y."/>
            <person name="Arimoto A."/>
            <person name="Ishii H."/>
            <person name="Satoh N."/>
            <person name="Nishiyama T."/>
            <person name="Hasebe M."/>
            <person name="Maruyama T."/>
            <person name="Minagawa J."/>
            <person name="Obokata J."/>
            <person name="Shigenobu S."/>
        </authorList>
    </citation>
    <scope>NUCLEOTIDE SEQUENCE [LARGE SCALE GENOMIC DNA]</scope>
</reference>
<feature type="compositionally biased region" description="Polar residues" evidence="1">
    <location>
        <begin position="8"/>
        <end position="19"/>
    </location>
</feature>
<evidence type="ECO:0000313" key="2">
    <source>
        <dbReference type="EMBL" id="GFO35816.1"/>
    </source>
</evidence>
<name>A0AAV4CV77_9GAST</name>
<dbReference type="AlphaFoldDB" id="A0AAV4CV77"/>
<sequence length="73" mass="8159">MGIDPSLTPRSLDSNLSVKSSRENKAMASNNISEYNHTYPDPLFVMPPPWGINEVEMFKCSTMENKTPPDDGK</sequence>